<dbReference type="PANTHER" id="PTHR33603:SF1">
    <property type="entry name" value="RIBOSOMAL RNA LARGE SUBUNIT METHYLTRANSFERASE H"/>
    <property type="match status" value="1"/>
</dbReference>
<dbReference type="EMBL" id="UOEW01000070">
    <property type="protein sequence ID" value="VAW34277.1"/>
    <property type="molecule type" value="Genomic_DNA"/>
</dbReference>
<organism evidence="5">
    <name type="scientific">hydrothermal vent metagenome</name>
    <dbReference type="NCBI Taxonomy" id="652676"/>
    <lineage>
        <taxon>unclassified sequences</taxon>
        <taxon>metagenomes</taxon>
        <taxon>ecological metagenomes</taxon>
    </lineage>
</organism>
<accession>A0A3B0V864</accession>
<evidence type="ECO:0000256" key="1">
    <source>
        <dbReference type="ARBA" id="ARBA00022603"/>
    </source>
</evidence>
<proteinExistence type="inferred from homology"/>
<name>A0A3B0V864_9ZZZZ</name>
<dbReference type="GO" id="GO:0006364">
    <property type="term" value="P:rRNA processing"/>
    <property type="evidence" value="ECO:0007669"/>
    <property type="project" value="InterPro"/>
</dbReference>
<dbReference type="Gene3D" id="3.40.1280.10">
    <property type="match status" value="1"/>
</dbReference>
<dbReference type="InterPro" id="IPR003742">
    <property type="entry name" value="RlmH-like"/>
</dbReference>
<comment type="similarity">
    <text evidence="4">Belongs to the RNA methyltransferase RlmH family.</text>
</comment>
<evidence type="ECO:0000256" key="4">
    <source>
        <dbReference type="ARBA" id="ARBA00038303"/>
    </source>
</evidence>
<dbReference type="InterPro" id="IPR029028">
    <property type="entry name" value="Alpha/beta_knot_MTases"/>
</dbReference>
<evidence type="ECO:0000256" key="2">
    <source>
        <dbReference type="ARBA" id="ARBA00022679"/>
    </source>
</evidence>
<dbReference type="EC" id="2.1.1.177" evidence="5"/>
<sequence length="147" mass="16730">MPQWVQQTYADYNNRLGKNQQPELVEIAPVHRTKTMSMETAKHTEGKSIISALKPNEKIILLDEHGQSISTRFLAQSIQDWQMNATNIAIIIGGADGVSDNIKHKAHSTWSLSQLTFPHPLVRVIIMEQIYRAYSLIAKHPYHRESS</sequence>
<dbReference type="CDD" id="cd18081">
    <property type="entry name" value="RlmH-like"/>
    <property type="match status" value="1"/>
</dbReference>
<keyword evidence="3" id="KW-0949">S-adenosyl-L-methionine</keyword>
<dbReference type="HAMAP" id="MF_00658">
    <property type="entry name" value="23SrRNA_methyltr_H"/>
    <property type="match status" value="1"/>
</dbReference>
<dbReference type="GO" id="GO:0032259">
    <property type="term" value="P:methylation"/>
    <property type="evidence" value="ECO:0007669"/>
    <property type="project" value="UniProtKB-KW"/>
</dbReference>
<dbReference type="GO" id="GO:0008168">
    <property type="term" value="F:methyltransferase activity"/>
    <property type="evidence" value="ECO:0007669"/>
    <property type="project" value="UniProtKB-KW"/>
</dbReference>
<keyword evidence="2 5" id="KW-0808">Transferase</keyword>
<dbReference type="Pfam" id="PF02590">
    <property type="entry name" value="SPOUT_MTase"/>
    <property type="match status" value="1"/>
</dbReference>
<dbReference type="InterPro" id="IPR029026">
    <property type="entry name" value="tRNA_m1G_MTases_N"/>
</dbReference>
<dbReference type="PANTHER" id="PTHR33603">
    <property type="entry name" value="METHYLTRANSFERASE"/>
    <property type="match status" value="1"/>
</dbReference>
<dbReference type="NCBIfam" id="NF000986">
    <property type="entry name" value="PRK00103.1-4"/>
    <property type="match status" value="1"/>
</dbReference>
<dbReference type="SUPFAM" id="SSF75217">
    <property type="entry name" value="alpha/beta knot"/>
    <property type="match status" value="1"/>
</dbReference>
<dbReference type="AlphaFoldDB" id="A0A3B0V864"/>
<keyword evidence="1 5" id="KW-0489">Methyltransferase</keyword>
<evidence type="ECO:0000313" key="5">
    <source>
        <dbReference type="EMBL" id="VAW34277.1"/>
    </source>
</evidence>
<evidence type="ECO:0000256" key="3">
    <source>
        <dbReference type="ARBA" id="ARBA00022691"/>
    </source>
</evidence>
<protein>
    <submittedName>
        <fullName evidence="5">23S rRNA (Pseudouridine(1915)-N(3))-methyltransferase</fullName>
        <ecNumber evidence="5">2.1.1.177</ecNumber>
    </submittedName>
</protein>
<reference evidence="5" key="1">
    <citation type="submission" date="2018-06" db="EMBL/GenBank/DDBJ databases">
        <authorList>
            <person name="Zhirakovskaya E."/>
        </authorList>
    </citation>
    <scope>NUCLEOTIDE SEQUENCE</scope>
</reference>
<dbReference type="PIRSF" id="PIRSF004505">
    <property type="entry name" value="MT_bac"/>
    <property type="match status" value="1"/>
</dbReference>
<gene>
    <name evidence="5" type="ORF">MNBD_GAMMA01-1237</name>
</gene>